<dbReference type="EMBL" id="JAWQEG010002030">
    <property type="protein sequence ID" value="KAK3874959.1"/>
    <property type="molecule type" value="Genomic_DNA"/>
</dbReference>
<proteinExistence type="predicted"/>
<feature type="chain" id="PRO_5042268010" description="Chitin-binding type-2 domain-containing protein" evidence="1">
    <location>
        <begin position="24"/>
        <end position="136"/>
    </location>
</feature>
<evidence type="ECO:0000313" key="3">
    <source>
        <dbReference type="EMBL" id="KAK3874959.1"/>
    </source>
</evidence>
<dbReference type="GO" id="GO:0005576">
    <property type="term" value="C:extracellular region"/>
    <property type="evidence" value="ECO:0007669"/>
    <property type="project" value="InterPro"/>
</dbReference>
<dbReference type="PROSITE" id="PS50940">
    <property type="entry name" value="CHIT_BIND_II"/>
    <property type="match status" value="1"/>
</dbReference>
<dbReference type="Gene3D" id="2.170.140.10">
    <property type="entry name" value="Chitin binding domain"/>
    <property type="match status" value="1"/>
</dbReference>
<protein>
    <recommendedName>
        <fullName evidence="2">Chitin-binding type-2 domain-containing protein</fullName>
    </recommendedName>
</protein>
<evidence type="ECO:0000256" key="1">
    <source>
        <dbReference type="SAM" id="SignalP"/>
    </source>
</evidence>
<sequence>MNTQQQLLLLVVSLVVLLSSCTARMAYQFSSGYEDIIGQQPSETFSCDGRPYGYYADIDNDCRVFHVCLPITDEEGQATTMAHFSFFCGNQTMFNQESLTCSDPADSLPCQDAASLYDLVNSEFGRIPDDNNNQAK</sequence>
<organism evidence="3 4">
    <name type="scientific">Petrolisthes cinctipes</name>
    <name type="common">Flat porcelain crab</name>
    <dbReference type="NCBI Taxonomy" id="88211"/>
    <lineage>
        <taxon>Eukaryota</taxon>
        <taxon>Metazoa</taxon>
        <taxon>Ecdysozoa</taxon>
        <taxon>Arthropoda</taxon>
        <taxon>Crustacea</taxon>
        <taxon>Multicrustacea</taxon>
        <taxon>Malacostraca</taxon>
        <taxon>Eumalacostraca</taxon>
        <taxon>Eucarida</taxon>
        <taxon>Decapoda</taxon>
        <taxon>Pleocyemata</taxon>
        <taxon>Anomura</taxon>
        <taxon>Galatheoidea</taxon>
        <taxon>Porcellanidae</taxon>
        <taxon>Petrolisthes</taxon>
    </lineage>
</organism>
<feature type="domain" description="Chitin-binding type-2" evidence="2">
    <location>
        <begin position="44"/>
        <end position="112"/>
    </location>
</feature>
<feature type="signal peptide" evidence="1">
    <location>
        <begin position="1"/>
        <end position="23"/>
    </location>
</feature>
<dbReference type="InterPro" id="IPR002557">
    <property type="entry name" value="Chitin-bd_dom"/>
</dbReference>
<dbReference type="InterPro" id="IPR036508">
    <property type="entry name" value="Chitin-bd_dom_sf"/>
</dbReference>
<dbReference type="Pfam" id="PF01607">
    <property type="entry name" value="CBM_14"/>
    <property type="match status" value="1"/>
</dbReference>
<dbReference type="GO" id="GO:0008061">
    <property type="term" value="F:chitin binding"/>
    <property type="evidence" value="ECO:0007669"/>
    <property type="project" value="InterPro"/>
</dbReference>
<name>A0AAE1KJF1_PETCI</name>
<dbReference type="SUPFAM" id="SSF57625">
    <property type="entry name" value="Invertebrate chitin-binding proteins"/>
    <property type="match status" value="1"/>
</dbReference>
<evidence type="ECO:0000313" key="4">
    <source>
        <dbReference type="Proteomes" id="UP001286313"/>
    </source>
</evidence>
<gene>
    <name evidence="3" type="ORF">Pcinc_020148</name>
</gene>
<accession>A0AAE1KJF1</accession>
<dbReference type="Proteomes" id="UP001286313">
    <property type="component" value="Unassembled WGS sequence"/>
</dbReference>
<dbReference type="PANTHER" id="PTHR22933:SF43">
    <property type="entry name" value="LP10131P"/>
    <property type="match status" value="1"/>
</dbReference>
<dbReference type="PANTHER" id="PTHR22933">
    <property type="entry name" value="FI18007P1-RELATED"/>
    <property type="match status" value="1"/>
</dbReference>
<keyword evidence="1" id="KW-0732">Signal</keyword>
<dbReference type="AlphaFoldDB" id="A0AAE1KJF1"/>
<dbReference type="InterPro" id="IPR052976">
    <property type="entry name" value="Scoloptoxin-like"/>
</dbReference>
<reference evidence="3" key="1">
    <citation type="submission" date="2023-10" db="EMBL/GenBank/DDBJ databases">
        <title>Genome assemblies of two species of porcelain crab, Petrolisthes cinctipes and Petrolisthes manimaculis (Anomura: Porcellanidae).</title>
        <authorList>
            <person name="Angst P."/>
        </authorList>
    </citation>
    <scope>NUCLEOTIDE SEQUENCE</scope>
    <source>
        <strain evidence="3">PB745_01</strain>
        <tissue evidence="3">Gill</tissue>
    </source>
</reference>
<keyword evidence="4" id="KW-1185">Reference proteome</keyword>
<comment type="caution">
    <text evidence="3">The sequence shown here is derived from an EMBL/GenBank/DDBJ whole genome shotgun (WGS) entry which is preliminary data.</text>
</comment>
<evidence type="ECO:0000259" key="2">
    <source>
        <dbReference type="PROSITE" id="PS50940"/>
    </source>
</evidence>